<organism evidence="4 5">
    <name type="scientific">Loigolactobacillus bifermentans DSM 20003</name>
    <dbReference type="NCBI Taxonomy" id="1423726"/>
    <lineage>
        <taxon>Bacteria</taxon>
        <taxon>Bacillati</taxon>
        <taxon>Bacillota</taxon>
        <taxon>Bacilli</taxon>
        <taxon>Lactobacillales</taxon>
        <taxon>Lactobacillaceae</taxon>
        <taxon>Loigolactobacillus</taxon>
    </lineage>
</organism>
<dbReference type="PATRIC" id="fig|1423726.3.peg.2304"/>
<dbReference type="Pfam" id="PF00563">
    <property type="entry name" value="EAL"/>
    <property type="match status" value="1"/>
</dbReference>
<dbReference type="SUPFAM" id="SSF141868">
    <property type="entry name" value="EAL domain-like"/>
    <property type="match status" value="1"/>
</dbReference>
<dbReference type="GO" id="GO:0071111">
    <property type="term" value="F:cyclic-guanylate-specific phosphodiesterase activity"/>
    <property type="evidence" value="ECO:0007669"/>
    <property type="project" value="InterPro"/>
</dbReference>
<dbReference type="InterPro" id="IPR035919">
    <property type="entry name" value="EAL_sf"/>
</dbReference>
<evidence type="ECO:0000259" key="2">
    <source>
        <dbReference type="PROSITE" id="PS50883"/>
    </source>
</evidence>
<gene>
    <name evidence="4" type="ORF">FC07_GL002219</name>
</gene>
<dbReference type="SMART" id="SM00052">
    <property type="entry name" value="EAL"/>
    <property type="match status" value="1"/>
</dbReference>
<reference evidence="4 5" key="1">
    <citation type="journal article" date="2015" name="Genome Announc.">
        <title>Expanding the biotechnology potential of lactobacilli through comparative genomics of 213 strains and associated genera.</title>
        <authorList>
            <person name="Sun Z."/>
            <person name="Harris H.M."/>
            <person name="McCann A."/>
            <person name="Guo C."/>
            <person name="Argimon S."/>
            <person name="Zhang W."/>
            <person name="Yang X."/>
            <person name="Jeffery I.B."/>
            <person name="Cooney J.C."/>
            <person name="Kagawa T.F."/>
            <person name="Liu W."/>
            <person name="Song Y."/>
            <person name="Salvetti E."/>
            <person name="Wrobel A."/>
            <person name="Rasinkangas P."/>
            <person name="Parkhill J."/>
            <person name="Rea M.C."/>
            <person name="O'Sullivan O."/>
            <person name="Ritari J."/>
            <person name="Douillard F.P."/>
            <person name="Paul Ross R."/>
            <person name="Yang R."/>
            <person name="Briner A.E."/>
            <person name="Felis G.E."/>
            <person name="de Vos W.M."/>
            <person name="Barrangou R."/>
            <person name="Klaenhammer T.R."/>
            <person name="Caufield P.W."/>
            <person name="Cui Y."/>
            <person name="Zhang H."/>
            <person name="O'Toole P.W."/>
        </authorList>
    </citation>
    <scope>NUCLEOTIDE SEQUENCE [LARGE SCALE GENOMIC DNA]</scope>
    <source>
        <strain evidence="4 5">DSM 20003</strain>
    </source>
</reference>
<evidence type="ECO:0000256" key="1">
    <source>
        <dbReference type="SAM" id="Phobius"/>
    </source>
</evidence>
<dbReference type="InterPro" id="IPR001633">
    <property type="entry name" value="EAL_dom"/>
</dbReference>
<dbReference type="PANTHER" id="PTHR33121">
    <property type="entry name" value="CYCLIC DI-GMP PHOSPHODIESTERASE PDEF"/>
    <property type="match status" value="1"/>
</dbReference>
<dbReference type="InterPro" id="IPR050706">
    <property type="entry name" value="Cyclic-di-GMP_PDE-like"/>
</dbReference>
<feature type="transmembrane region" description="Helical" evidence="1">
    <location>
        <begin position="48"/>
        <end position="69"/>
    </location>
</feature>
<keyword evidence="1" id="KW-0472">Membrane</keyword>
<feature type="domain" description="GGDEF" evidence="3">
    <location>
        <begin position="235"/>
        <end position="372"/>
    </location>
</feature>
<evidence type="ECO:0000259" key="3">
    <source>
        <dbReference type="PROSITE" id="PS50887"/>
    </source>
</evidence>
<evidence type="ECO:0000313" key="5">
    <source>
        <dbReference type="Proteomes" id="UP000051461"/>
    </source>
</evidence>
<dbReference type="NCBIfam" id="TIGR00254">
    <property type="entry name" value="GGDEF"/>
    <property type="match status" value="1"/>
</dbReference>
<dbReference type="InterPro" id="IPR000160">
    <property type="entry name" value="GGDEF_dom"/>
</dbReference>
<comment type="caution">
    <text evidence="4">The sequence shown here is derived from an EMBL/GenBank/DDBJ whole genome shotgun (WGS) entry which is preliminary data.</text>
</comment>
<dbReference type="Pfam" id="PF00990">
    <property type="entry name" value="GGDEF"/>
    <property type="match status" value="1"/>
</dbReference>
<dbReference type="PANTHER" id="PTHR33121:SF79">
    <property type="entry name" value="CYCLIC DI-GMP PHOSPHODIESTERASE PDED-RELATED"/>
    <property type="match status" value="1"/>
</dbReference>
<dbReference type="AlphaFoldDB" id="A0A0R1H0G6"/>
<dbReference type="SMART" id="SM00267">
    <property type="entry name" value="GGDEF"/>
    <property type="match status" value="1"/>
</dbReference>
<accession>A0A0R1H0G6</accession>
<dbReference type="PROSITE" id="PS50883">
    <property type="entry name" value="EAL"/>
    <property type="match status" value="1"/>
</dbReference>
<dbReference type="STRING" id="1423726.FC07_GL002219"/>
<feature type="transmembrane region" description="Helical" evidence="1">
    <location>
        <begin position="120"/>
        <end position="140"/>
    </location>
</feature>
<dbReference type="CDD" id="cd01948">
    <property type="entry name" value="EAL"/>
    <property type="match status" value="1"/>
</dbReference>
<dbReference type="CDD" id="cd01949">
    <property type="entry name" value="GGDEF"/>
    <property type="match status" value="1"/>
</dbReference>
<feature type="transmembrane region" description="Helical" evidence="1">
    <location>
        <begin position="6"/>
        <end position="27"/>
    </location>
</feature>
<dbReference type="SUPFAM" id="SSF55073">
    <property type="entry name" value="Nucleotide cyclase"/>
    <property type="match status" value="1"/>
</dbReference>
<protein>
    <submittedName>
        <fullName evidence="4">Signal transduction diguanylate cyclase</fullName>
    </submittedName>
</protein>
<keyword evidence="1" id="KW-1133">Transmembrane helix</keyword>
<dbReference type="Proteomes" id="UP000051461">
    <property type="component" value="Unassembled WGS sequence"/>
</dbReference>
<dbReference type="OrthoDB" id="9759607at2"/>
<name>A0A0R1H0G6_9LACO</name>
<proteinExistence type="predicted"/>
<evidence type="ECO:0000313" key="4">
    <source>
        <dbReference type="EMBL" id="KRK39903.1"/>
    </source>
</evidence>
<feature type="domain" description="EAL" evidence="2">
    <location>
        <begin position="366"/>
        <end position="599"/>
    </location>
</feature>
<dbReference type="Gene3D" id="3.20.20.450">
    <property type="entry name" value="EAL domain"/>
    <property type="match status" value="1"/>
</dbReference>
<keyword evidence="1" id="KW-0812">Transmembrane</keyword>
<feature type="transmembrane region" description="Helical" evidence="1">
    <location>
        <begin position="170"/>
        <end position="191"/>
    </location>
</feature>
<keyword evidence="5" id="KW-1185">Reference proteome</keyword>
<dbReference type="Gene3D" id="3.30.70.270">
    <property type="match status" value="1"/>
</dbReference>
<sequence length="599" mass="69665">MGNYNWGSWLIESVIAIFFISGFVVFYHQEWLPLLGRRDYSPRMKQRMTHVGMTAFIFLMAIFFQAAAWLDPINSLTYLNFSLYVLIIPLMDNQVFQLEFWVRAAGLVLFWVYNDLVLGWWFALSLVSLLLILIVINRWGDQIRDRAFADLGMSFWIGITFWMTQTQLVHSYLVMGIAMFFLMNVFNFFYWTAARRSEAEHTELVKQVNVDALTRVKNFSAFQRDGRQLMLQSIEPVTLVMFDIDHFKQVNDRYGHTAGNFILSEVARSIQQILADSPLTNYEFYRTGGEEFNIIFAQRQTADVLDLVVDFWRQIREHNFKFEEFDISITLSVGVTQRQASDTTFAMLYKRADDNLYHSKQNGRNTITVEGEIYRSNHRHDVALTYRFFNQPIVDVATQKPIRNELLLRMYHPRFKQWQLPRIFEISADTQIELLKTVLPQLEVKRVSINLTARQFANKVTARRLTAYFQHETSLQEMVVEVTEVPTPDVMHQISPIYHAGGVKIAIDDVESDNGFEVVVPLLADVDMLKFALQNLAFEKEQAQVWEQAAFWYDLAQQHQLAFVLEGVENGADLALAKQLGITQAQGYYYGRPILPALD</sequence>
<dbReference type="RefSeq" id="WP_057904093.1">
    <property type="nucleotide sequence ID" value="NZ_AZDA01000033.1"/>
</dbReference>
<dbReference type="InterPro" id="IPR029787">
    <property type="entry name" value="Nucleotide_cyclase"/>
</dbReference>
<dbReference type="EMBL" id="AZDA01000033">
    <property type="protein sequence ID" value="KRK39903.1"/>
    <property type="molecule type" value="Genomic_DNA"/>
</dbReference>
<dbReference type="InterPro" id="IPR043128">
    <property type="entry name" value="Rev_trsase/Diguanyl_cyclase"/>
</dbReference>
<dbReference type="PROSITE" id="PS50887">
    <property type="entry name" value="GGDEF"/>
    <property type="match status" value="1"/>
</dbReference>